<evidence type="ECO:0000259" key="1">
    <source>
        <dbReference type="Pfam" id="PF13472"/>
    </source>
</evidence>
<organism evidence="2 3">
    <name type="scientific">Pseudogemmobacter faecipullorum</name>
    <dbReference type="NCBI Taxonomy" id="2755041"/>
    <lineage>
        <taxon>Bacteria</taxon>
        <taxon>Pseudomonadati</taxon>
        <taxon>Pseudomonadota</taxon>
        <taxon>Alphaproteobacteria</taxon>
        <taxon>Rhodobacterales</taxon>
        <taxon>Paracoccaceae</taxon>
        <taxon>Pseudogemmobacter</taxon>
    </lineage>
</organism>
<sequence>MKAEDLERLTACIETAHALAAQGDREAAVHQFATARILSGSKADQAQLDQEILRQYNICKKERDYYRQDVRAHSTGDPKAGNGIVILSDSLALPRPYAMETPRRGAEELYPNLLGQIFPDRAVTSIGQRLFTTSDAVQMLEEEPDLGKDASIILHLGLNDAARRMYLERQRISLALLPEPLRMRIVRFGQIYRNDILQHLPALFYTSYDQFVTNLDRVISIARQRRARRIVLLTIIVPPLRTWPGTPHAARYFAEYNLRIMTTALKHDVPYIDFDRHIWANLEKEPLNDDGMHLSSFGHQLLAGELAKVLR</sequence>
<keyword evidence="2" id="KW-0378">Hydrolase</keyword>
<gene>
    <name evidence="2" type="ORF">H0485_00205</name>
</gene>
<feature type="domain" description="SGNH hydrolase-type esterase" evidence="1">
    <location>
        <begin position="103"/>
        <end position="301"/>
    </location>
</feature>
<dbReference type="CDD" id="cd00229">
    <property type="entry name" value="SGNH_hydrolase"/>
    <property type="match status" value="1"/>
</dbReference>
<dbReference type="Gene3D" id="3.40.50.1110">
    <property type="entry name" value="SGNH hydrolase"/>
    <property type="match status" value="1"/>
</dbReference>
<dbReference type="EMBL" id="JACDXX010000001">
    <property type="protein sequence ID" value="MCB5408426.1"/>
    <property type="molecule type" value="Genomic_DNA"/>
</dbReference>
<dbReference type="Proteomes" id="UP001198571">
    <property type="component" value="Unassembled WGS sequence"/>
</dbReference>
<reference evidence="2 3" key="1">
    <citation type="submission" date="2020-07" db="EMBL/GenBank/DDBJ databases">
        <title>Pseudogemmobacter sp. nov., isolated from poultry manure in Taiwan.</title>
        <authorList>
            <person name="Lin S.-Y."/>
            <person name="Tang Y.-S."/>
            <person name="Young C.-C."/>
        </authorList>
    </citation>
    <scope>NUCLEOTIDE SEQUENCE [LARGE SCALE GENOMIC DNA]</scope>
    <source>
        <strain evidence="2 3">CC-YST710</strain>
    </source>
</reference>
<evidence type="ECO:0000313" key="3">
    <source>
        <dbReference type="Proteomes" id="UP001198571"/>
    </source>
</evidence>
<dbReference type="Pfam" id="PF13472">
    <property type="entry name" value="Lipase_GDSL_2"/>
    <property type="match status" value="1"/>
</dbReference>
<dbReference type="InterPro" id="IPR036514">
    <property type="entry name" value="SGNH_hydro_sf"/>
</dbReference>
<keyword evidence="3" id="KW-1185">Reference proteome</keyword>
<proteinExistence type="predicted"/>
<dbReference type="GO" id="GO:0016787">
    <property type="term" value="F:hydrolase activity"/>
    <property type="evidence" value="ECO:0007669"/>
    <property type="project" value="UniProtKB-KW"/>
</dbReference>
<dbReference type="SUPFAM" id="SSF52266">
    <property type="entry name" value="SGNH hydrolase"/>
    <property type="match status" value="1"/>
</dbReference>
<dbReference type="InterPro" id="IPR013830">
    <property type="entry name" value="SGNH_hydro"/>
</dbReference>
<name>A0ABS8CGA4_9RHOB</name>
<evidence type="ECO:0000313" key="2">
    <source>
        <dbReference type="EMBL" id="MCB5408426.1"/>
    </source>
</evidence>
<comment type="caution">
    <text evidence="2">The sequence shown here is derived from an EMBL/GenBank/DDBJ whole genome shotgun (WGS) entry which is preliminary data.</text>
</comment>
<dbReference type="RefSeq" id="WP_226933301.1">
    <property type="nucleotide sequence ID" value="NZ_JACDXX010000001.1"/>
</dbReference>
<protein>
    <submittedName>
        <fullName evidence="2">SGNH/GDSL hydrolase family protein</fullName>
    </submittedName>
</protein>
<accession>A0ABS8CGA4</accession>